<comment type="caution">
    <text evidence="2">The sequence shown here is derived from an EMBL/GenBank/DDBJ whole genome shotgun (WGS) entry which is preliminary data.</text>
</comment>
<evidence type="ECO:0000313" key="3">
    <source>
        <dbReference type="Proteomes" id="UP001286313"/>
    </source>
</evidence>
<dbReference type="GO" id="GO:0007283">
    <property type="term" value="P:spermatogenesis"/>
    <property type="evidence" value="ECO:0007669"/>
    <property type="project" value="InterPro"/>
</dbReference>
<dbReference type="PANTHER" id="PTHR28642:SF1">
    <property type="entry name" value="MEIOSIS 1 ARREST PROTEIN"/>
    <property type="match status" value="1"/>
</dbReference>
<protein>
    <submittedName>
        <fullName evidence="2">Uncharacterized protein</fullName>
    </submittedName>
</protein>
<evidence type="ECO:0000256" key="1">
    <source>
        <dbReference type="SAM" id="MobiDB-lite"/>
    </source>
</evidence>
<feature type="compositionally biased region" description="Pro residues" evidence="1">
    <location>
        <begin position="446"/>
        <end position="457"/>
    </location>
</feature>
<gene>
    <name evidence="2" type="ORF">Pcinc_033839</name>
</gene>
<sequence>MATRQPFSAQSILFILVDYTQDRKEDLLNIHKALESTVVVGGGVVGGTRLPGVGAGVLGSPYSRLLPLTPLRGHLPAVLTSLNRILTDLEPRERVVDMTLMVQEALDCVVADAASFPPASQHPIQVVVLTWGRFSVLTEAFSLLLTHNHSRYLSAVHVAGLECSEGESQSPEVPPLGEAAGGVWVTGATYPPDPYTLTALFKSWLGEVKGKKPHVHLTLSPTIQDKEPIQLLLDVQEMMIEPVCLPSALASRLTLQTNLIRTVSSTQGNCVSVWDVEVLKLVRGENVAAAVFGPPYYLLPTSATSLTFTEIWQNKQYVASVSEELAVRDIGLLAKVRGPPTSLTPLLAIFPAPHCSALTMVHLAPAELMLAERNNDGKIDEVPDKISKEVCGHLNSLEESELRLEDQESCLIPALIHHFTRTSKGGSSSSMRTSHGTTTGHHHNAAPPPSAPTPPHRALPQHPAFSVPSSSHRGGSMARGRGSMGRRALRAHAMNR</sequence>
<reference evidence="2" key="1">
    <citation type="submission" date="2023-10" db="EMBL/GenBank/DDBJ databases">
        <title>Genome assemblies of two species of porcelain crab, Petrolisthes cinctipes and Petrolisthes manimaculis (Anomura: Porcellanidae).</title>
        <authorList>
            <person name="Angst P."/>
        </authorList>
    </citation>
    <scope>NUCLEOTIDE SEQUENCE</scope>
    <source>
        <strain evidence="2">PB745_01</strain>
        <tissue evidence="2">Gill</tissue>
    </source>
</reference>
<organism evidence="2 3">
    <name type="scientific">Petrolisthes cinctipes</name>
    <name type="common">Flat porcelain crab</name>
    <dbReference type="NCBI Taxonomy" id="88211"/>
    <lineage>
        <taxon>Eukaryota</taxon>
        <taxon>Metazoa</taxon>
        <taxon>Ecdysozoa</taxon>
        <taxon>Arthropoda</taxon>
        <taxon>Crustacea</taxon>
        <taxon>Multicrustacea</taxon>
        <taxon>Malacostraca</taxon>
        <taxon>Eumalacostraca</taxon>
        <taxon>Eucarida</taxon>
        <taxon>Decapoda</taxon>
        <taxon>Pleocyemata</taxon>
        <taxon>Anomura</taxon>
        <taxon>Galatheoidea</taxon>
        <taxon>Porcellanidae</taxon>
        <taxon>Petrolisthes</taxon>
    </lineage>
</organism>
<evidence type="ECO:0000313" key="2">
    <source>
        <dbReference type="EMBL" id="KAK3860086.1"/>
    </source>
</evidence>
<dbReference type="Proteomes" id="UP001286313">
    <property type="component" value="Unassembled WGS sequence"/>
</dbReference>
<dbReference type="GO" id="GO:0051308">
    <property type="term" value="P:male meiosis chromosome separation"/>
    <property type="evidence" value="ECO:0007669"/>
    <property type="project" value="TreeGrafter"/>
</dbReference>
<dbReference type="PANTHER" id="PTHR28642">
    <property type="entry name" value="MEIOSIS 1 ARREST PROTEIN"/>
    <property type="match status" value="1"/>
</dbReference>
<accession>A0AAE1ERK9</accession>
<feature type="compositionally biased region" description="Low complexity" evidence="1">
    <location>
        <begin position="422"/>
        <end position="439"/>
    </location>
</feature>
<dbReference type="AlphaFoldDB" id="A0AAE1ERK9"/>
<proteinExistence type="predicted"/>
<feature type="compositionally biased region" description="Low complexity" evidence="1">
    <location>
        <begin position="469"/>
        <end position="481"/>
    </location>
</feature>
<dbReference type="EMBL" id="JAWQEG010004822">
    <property type="protein sequence ID" value="KAK3860086.1"/>
    <property type="molecule type" value="Genomic_DNA"/>
</dbReference>
<keyword evidence="3" id="KW-1185">Reference proteome</keyword>
<feature type="compositionally biased region" description="Basic residues" evidence="1">
    <location>
        <begin position="487"/>
        <end position="496"/>
    </location>
</feature>
<name>A0AAE1ERK9_PETCI</name>
<dbReference type="InterPro" id="IPR033587">
    <property type="entry name" value="M1AP"/>
</dbReference>
<dbReference type="GO" id="GO:0007127">
    <property type="term" value="P:meiosis I"/>
    <property type="evidence" value="ECO:0007669"/>
    <property type="project" value="InterPro"/>
</dbReference>
<feature type="region of interest" description="Disordered" evidence="1">
    <location>
        <begin position="421"/>
        <end position="496"/>
    </location>
</feature>